<dbReference type="AlphaFoldDB" id="A0A8W8MEE9"/>
<protein>
    <recommendedName>
        <fullName evidence="4">EF-hand domain-containing protein</fullName>
    </recommendedName>
</protein>
<dbReference type="CDD" id="cd00051">
    <property type="entry name" value="EFh"/>
    <property type="match status" value="1"/>
</dbReference>
<name>A0A8W8MEE9_MAGGI</name>
<sequence>MAAAQKKLYEDFFDKTDAMGQKDGNVSIQELKKMVVEGLGQKKTDHEIAEMFRDIDKNGDGQITKEEFLSEMMKTERRTAVKEAFQKIDKNGDGKLQKAEVAAALREIGHYTVDEIEKMIKKADKNNDGVIDLGEFEKEVY</sequence>
<evidence type="ECO:0000256" key="2">
    <source>
        <dbReference type="ARBA" id="ARBA00022737"/>
    </source>
</evidence>
<accession>A0A8W8MEE9</accession>
<feature type="domain" description="EF-hand" evidence="4">
    <location>
        <begin position="81"/>
        <end position="111"/>
    </location>
</feature>
<keyword evidence="1" id="KW-0479">Metal-binding</keyword>
<dbReference type="SUPFAM" id="SSF47473">
    <property type="entry name" value="EF-hand"/>
    <property type="match status" value="1"/>
</dbReference>
<dbReference type="InterPro" id="IPR011992">
    <property type="entry name" value="EF-hand-dom_pair"/>
</dbReference>
<dbReference type="InterPro" id="IPR018247">
    <property type="entry name" value="EF_Hand_1_Ca_BS"/>
</dbReference>
<dbReference type="Pfam" id="PF13499">
    <property type="entry name" value="EF-hand_7"/>
    <property type="match status" value="2"/>
</dbReference>
<dbReference type="EnsemblMetazoa" id="G32596.11">
    <property type="protein sequence ID" value="G32596.11:cds"/>
    <property type="gene ID" value="G32596"/>
</dbReference>
<dbReference type="PROSITE" id="PS50222">
    <property type="entry name" value="EF_HAND_2"/>
    <property type="match status" value="3"/>
</dbReference>
<keyword evidence="6" id="KW-1185">Reference proteome</keyword>
<dbReference type="GO" id="GO:0043226">
    <property type="term" value="C:organelle"/>
    <property type="evidence" value="ECO:0007669"/>
    <property type="project" value="UniProtKB-ARBA"/>
</dbReference>
<dbReference type="Gene3D" id="1.10.238.10">
    <property type="entry name" value="EF-hand"/>
    <property type="match status" value="2"/>
</dbReference>
<dbReference type="PROSITE" id="PS00018">
    <property type="entry name" value="EF_HAND_1"/>
    <property type="match status" value="3"/>
</dbReference>
<feature type="domain" description="EF-hand" evidence="4">
    <location>
        <begin position="114"/>
        <end position="141"/>
    </location>
</feature>
<dbReference type="Proteomes" id="UP000005408">
    <property type="component" value="Unassembled WGS sequence"/>
</dbReference>
<proteinExistence type="predicted"/>
<evidence type="ECO:0000313" key="6">
    <source>
        <dbReference type="Proteomes" id="UP000005408"/>
    </source>
</evidence>
<evidence type="ECO:0000313" key="5">
    <source>
        <dbReference type="EnsemblMetazoa" id="G32596.11:cds"/>
    </source>
</evidence>
<evidence type="ECO:0000259" key="4">
    <source>
        <dbReference type="PROSITE" id="PS50222"/>
    </source>
</evidence>
<dbReference type="SMART" id="SM00054">
    <property type="entry name" value="EFh"/>
    <property type="match status" value="3"/>
</dbReference>
<dbReference type="InterPro" id="IPR002048">
    <property type="entry name" value="EF_hand_dom"/>
</dbReference>
<evidence type="ECO:0000256" key="3">
    <source>
        <dbReference type="ARBA" id="ARBA00022837"/>
    </source>
</evidence>
<reference evidence="5" key="1">
    <citation type="submission" date="2022-08" db="UniProtKB">
        <authorList>
            <consortium name="EnsemblMetazoa"/>
        </authorList>
    </citation>
    <scope>IDENTIFICATION</scope>
    <source>
        <strain evidence="5">05x7-T-G4-1.051#20</strain>
    </source>
</reference>
<dbReference type="GO" id="GO:0005509">
    <property type="term" value="F:calcium ion binding"/>
    <property type="evidence" value="ECO:0007669"/>
    <property type="project" value="InterPro"/>
</dbReference>
<evidence type="ECO:0000256" key="1">
    <source>
        <dbReference type="ARBA" id="ARBA00022723"/>
    </source>
</evidence>
<organism evidence="5 6">
    <name type="scientific">Magallana gigas</name>
    <name type="common">Pacific oyster</name>
    <name type="synonym">Crassostrea gigas</name>
    <dbReference type="NCBI Taxonomy" id="29159"/>
    <lineage>
        <taxon>Eukaryota</taxon>
        <taxon>Metazoa</taxon>
        <taxon>Spiralia</taxon>
        <taxon>Lophotrochozoa</taxon>
        <taxon>Mollusca</taxon>
        <taxon>Bivalvia</taxon>
        <taxon>Autobranchia</taxon>
        <taxon>Pteriomorphia</taxon>
        <taxon>Ostreida</taxon>
        <taxon>Ostreoidea</taxon>
        <taxon>Ostreidae</taxon>
        <taxon>Magallana</taxon>
    </lineage>
</organism>
<dbReference type="EnsemblMetazoa" id="G32596.8">
    <property type="protein sequence ID" value="G32596.8:cds"/>
    <property type="gene ID" value="G32596"/>
</dbReference>
<keyword evidence="2" id="KW-0677">Repeat</keyword>
<dbReference type="FunFam" id="1.10.238.10:FF:000178">
    <property type="entry name" value="Calmodulin-2 A"/>
    <property type="match status" value="1"/>
</dbReference>
<dbReference type="PANTHER" id="PTHR10891">
    <property type="entry name" value="EF-HAND CALCIUM-BINDING DOMAIN CONTAINING PROTEIN"/>
    <property type="match status" value="1"/>
</dbReference>
<dbReference type="InterPro" id="IPR039647">
    <property type="entry name" value="EF_hand_pair_protein_CML-like"/>
</dbReference>
<keyword evidence="3" id="KW-0106">Calcium</keyword>
<feature type="domain" description="EF-hand" evidence="4">
    <location>
        <begin position="43"/>
        <end position="78"/>
    </location>
</feature>